<dbReference type="RefSeq" id="WP_234760897.1">
    <property type="nucleotide sequence ID" value="NZ_JAKEIP010000006.1"/>
</dbReference>
<evidence type="ECO:0000256" key="4">
    <source>
        <dbReference type="PROSITE-ProRule" id="PRU00335"/>
    </source>
</evidence>
<dbReference type="InterPro" id="IPR036271">
    <property type="entry name" value="Tet_transcr_reg_TetR-rel_C_sf"/>
</dbReference>
<evidence type="ECO:0000313" key="7">
    <source>
        <dbReference type="Proteomes" id="UP001139384"/>
    </source>
</evidence>
<proteinExistence type="predicted"/>
<dbReference type="Pfam" id="PF16859">
    <property type="entry name" value="TetR_C_11"/>
    <property type="match status" value="1"/>
</dbReference>
<dbReference type="PANTHER" id="PTHR30055:SF148">
    <property type="entry name" value="TETR-FAMILY TRANSCRIPTIONAL REGULATOR"/>
    <property type="match status" value="1"/>
</dbReference>
<evidence type="ECO:0000313" key="6">
    <source>
        <dbReference type="EMBL" id="MCF1592586.1"/>
    </source>
</evidence>
<accession>A0A9X1THD9</accession>
<dbReference type="GO" id="GO:0000976">
    <property type="term" value="F:transcription cis-regulatory region binding"/>
    <property type="evidence" value="ECO:0007669"/>
    <property type="project" value="TreeGrafter"/>
</dbReference>
<keyword evidence="2 4" id="KW-0238">DNA-binding</keyword>
<evidence type="ECO:0000256" key="2">
    <source>
        <dbReference type="ARBA" id="ARBA00023125"/>
    </source>
</evidence>
<dbReference type="Gene3D" id="1.10.10.60">
    <property type="entry name" value="Homeodomain-like"/>
    <property type="match status" value="1"/>
</dbReference>
<feature type="domain" description="HTH tetR-type" evidence="5">
    <location>
        <begin position="8"/>
        <end position="68"/>
    </location>
</feature>
<comment type="caution">
    <text evidence="6">The sequence shown here is derived from an EMBL/GenBank/DDBJ whole genome shotgun (WGS) entry which is preliminary data.</text>
</comment>
<evidence type="ECO:0000256" key="1">
    <source>
        <dbReference type="ARBA" id="ARBA00023015"/>
    </source>
</evidence>
<dbReference type="SUPFAM" id="SSF46689">
    <property type="entry name" value="Homeodomain-like"/>
    <property type="match status" value="1"/>
</dbReference>
<gene>
    <name evidence="6" type="ORF">L0P92_03245</name>
</gene>
<dbReference type="PROSITE" id="PS50977">
    <property type="entry name" value="HTH_TETR_2"/>
    <property type="match status" value="1"/>
</dbReference>
<keyword evidence="3" id="KW-0804">Transcription</keyword>
<dbReference type="EMBL" id="JAKEIP010000006">
    <property type="protein sequence ID" value="MCF1592586.1"/>
    <property type="molecule type" value="Genomic_DNA"/>
</dbReference>
<reference evidence="6" key="1">
    <citation type="submission" date="2022-01" db="EMBL/GenBank/DDBJ databases">
        <title>Draft Genome Sequences of Seven Type Strains of the Genus Streptomyces.</title>
        <authorList>
            <person name="Aziz S."/>
            <person name="Coretto E."/>
            <person name="Chronakova A."/>
            <person name="Sproer C."/>
            <person name="Huber K."/>
            <person name="Nouioui I."/>
            <person name="Gross H."/>
        </authorList>
    </citation>
    <scope>NUCLEOTIDE SEQUENCE</scope>
    <source>
        <strain evidence="6">DSM 103493</strain>
    </source>
</reference>
<dbReference type="AlphaFoldDB" id="A0A9X1THD9"/>
<dbReference type="InterPro" id="IPR001647">
    <property type="entry name" value="HTH_TetR"/>
</dbReference>
<name>A0A9X1THD9_STRM4</name>
<keyword evidence="7" id="KW-1185">Reference proteome</keyword>
<dbReference type="InterPro" id="IPR011075">
    <property type="entry name" value="TetR_C"/>
</dbReference>
<keyword evidence="1" id="KW-0805">Transcription regulation</keyword>
<dbReference type="PRINTS" id="PR00455">
    <property type="entry name" value="HTHTETR"/>
</dbReference>
<dbReference type="GO" id="GO:0003700">
    <property type="term" value="F:DNA-binding transcription factor activity"/>
    <property type="evidence" value="ECO:0007669"/>
    <property type="project" value="TreeGrafter"/>
</dbReference>
<dbReference type="Pfam" id="PF00440">
    <property type="entry name" value="TetR_N"/>
    <property type="match status" value="1"/>
</dbReference>
<protein>
    <submittedName>
        <fullName evidence="6">TetR/AcrR family transcriptional regulator</fullName>
    </submittedName>
</protein>
<dbReference type="InterPro" id="IPR009057">
    <property type="entry name" value="Homeodomain-like_sf"/>
</dbReference>
<dbReference type="Proteomes" id="UP001139384">
    <property type="component" value="Unassembled WGS sequence"/>
</dbReference>
<dbReference type="InterPro" id="IPR050109">
    <property type="entry name" value="HTH-type_TetR-like_transc_reg"/>
</dbReference>
<evidence type="ECO:0000259" key="5">
    <source>
        <dbReference type="PROSITE" id="PS50977"/>
    </source>
</evidence>
<feature type="DNA-binding region" description="H-T-H motif" evidence="4">
    <location>
        <begin position="31"/>
        <end position="50"/>
    </location>
</feature>
<sequence>MQSKVRIRERERHILTTAVQLLSEVGFDRLTFDALASRASVSKTTLYRRWPSKHELVVDAVRRRVGFSFTVPDQESFRADVLQALKLVNGWLQRDSAMLRTLVDAGRRDTNLREATERQLAHPLDGMWEEIIDRAQGREELRPDVDFSWLSELAQGVLINRILVADVSVTDAFLERLTDEVLLPAFARPS</sequence>
<dbReference type="SUPFAM" id="SSF48498">
    <property type="entry name" value="Tetracyclin repressor-like, C-terminal domain"/>
    <property type="match status" value="1"/>
</dbReference>
<organism evidence="6 7">
    <name type="scientific">Streptomyces muensis</name>
    <dbReference type="NCBI Taxonomy" id="1077944"/>
    <lineage>
        <taxon>Bacteria</taxon>
        <taxon>Bacillati</taxon>
        <taxon>Actinomycetota</taxon>
        <taxon>Actinomycetes</taxon>
        <taxon>Kitasatosporales</taxon>
        <taxon>Streptomycetaceae</taxon>
        <taxon>Streptomyces</taxon>
    </lineage>
</organism>
<evidence type="ECO:0000256" key="3">
    <source>
        <dbReference type="ARBA" id="ARBA00023163"/>
    </source>
</evidence>
<dbReference type="PANTHER" id="PTHR30055">
    <property type="entry name" value="HTH-TYPE TRANSCRIPTIONAL REGULATOR RUTR"/>
    <property type="match status" value="1"/>
</dbReference>
<dbReference type="Gene3D" id="1.10.357.10">
    <property type="entry name" value="Tetracycline Repressor, domain 2"/>
    <property type="match status" value="1"/>
</dbReference>